<evidence type="ECO:0000313" key="2">
    <source>
        <dbReference type="EMBL" id="JAS44647.1"/>
    </source>
</evidence>
<feature type="domain" description="Thioredoxin-like fold" evidence="1">
    <location>
        <begin position="57"/>
        <end position="154"/>
    </location>
</feature>
<evidence type="ECO:0000259" key="1">
    <source>
        <dbReference type="Pfam" id="PF13905"/>
    </source>
</evidence>
<sequence length="175" mass="20466">MPYENLWPESCKELSGISYTRVVNKPKRLSPLLWSKAEIQDKMGVRTTVREVIVSHEVTVLFFGSPSYEKSLEMVELLKTLKEKCQELKRSLDIIYVPLYTYRENSIEVEDDFLGNHGDWWTMKYQSWESLEARYMHEVCVVPTLVVLDKGGTIVTECGQNDLYKTKNDVLITWF</sequence>
<gene>
    <name evidence="2" type="ORF">g.16600</name>
</gene>
<dbReference type="EMBL" id="GECZ01025122">
    <property type="protein sequence ID" value="JAS44647.1"/>
    <property type="molecule type" value="Transcribed_RNA"/>
</dbReference>
<dbReference type="AlphaFoldDB" id="A0A1B6F3B2"/>
<reference evidence="2" key="1">
    <citation type="submission" date="2015-11" db="EMBL/GenBank/DDBJ databases">
        <title>De novo transcriptome assembly of four potential Pierce s Disease insect vectors from Arizona vineyards.</title>
        <authorList>
            <person name="Tassone E.E."/>
        </authorList>
    </citation>
    <scope>NUCLEOTIDE SEQUENCE</scope>
</reference>
<protein>
    <recommendedName>
        <fullName evidence="1">Thioredoxin-like fold domain-containing protein</fullName>
    </recommendedName>
</protein>
<name>A0A1B6F3B2_9HEMI</name>
<dbReference type="SUPFAM" id="SSF52833">
    <property type="entry name" value="Thioredoxin-like"/>
    <property type="match status" value="1"/>
</dbReference>
<accession>A0A1B6F3B2</accession>
<dbReference type="InterPro" id="IPR036249">
    <property type="entry name" value="Thioredoxin-like_sf"/>
</dbReference>
<dbReference type="Gene3D" id="3.40.30.10">
    <property type="entry name" value="Glutaredoxin"/>
    <property type="match status" value="1"/>
</dbReference>
<dbReference type="Pfam" id="PF13905">
    <property type="entry name" value="Thioredoxin_8"/>
    <property type="match status" value="1"/>
</dbReference>
<proteinExistence type="predicted"/>
<dbReference type="InterPro" id="IPR012336">
    <property type="entry name" value="Thioredoxin-like_fold"/>
</dbReference>
<organism evidence="2">
    <name type="scientific">Cuerna arida</name>
    <dbReference type="NCBI Taxonomy" id="1464854"/>
    <lineage>
        <taxon>Eukaryota</taxon>
        <taxon>Metazoa</taxon>
        <taxon>Ecdysozoa</taxon>
        <taxon>Arthropoda</taxon>
        <taxon>Hexapoda</taxon>
        <taxon>Insecta</taxon>
        <taxon>Pterygota</taxon>
        <taxon>Neoptera</taxon>
        <taxon>Paraneoptera</taxon>
        <taxon>Hemiptera</taxon>
        <taxon>Auchenorrhyncha</taxon>
        <taxon>Membracoidea</taxon>
        <taxon>Cicadellidae</taxon>
        <taxon>Cicadellinae</taxon>
        <taxon>Proconiini</taxon>
        <taxon>Cuerna</taxon>
    </lineage>
</organism>